<comment type="caution">
    <text evidence="1">The sequence shown here is derived from an EMBL/GenBank/DDBJ whole genome shotgun (WGS) entry which is preliminary data.</text>
</comment>
<evidence type="ECO:0000313" key="2">
    <source>
        <dbReference type="Proteomes" id="UP001610706"/>
    </source>
</evidence>
<dbReference type="RefSeq" id="WP_395544992.1">
    <property type="nucleotide sequence ID" value="NZ_CP166302.1"/>
</dbReference>
<sequence>MGALIRSIIFLLFLLFLASEVNLSTSLYRYENNKIELTFPVWQTDNPWYYLKWHAADGVFEQRFNFKK</sequence>
<organism evidence="1 2">
    <name type="scientific">Oceanimonas smirnovii</name>
    <dbReference type="NCBI Taxonomy" id="264574"/>
    <lineage>
        <taxon>Bacteria</taxon>
        <taxon>Pseudomonadati</taxon>
        <taxon>Pseudomonadota</taxon>
        <taxon>Gammaproteobacteria</taxon>
        <taxon>Aeromonadales</taxon>
        <taxon>Aeromonadaceae</taxon>
        <taxon>Oceanimonas</taxon>
    </lineage>
</organism>
<gene>
    <name evidence="1" type="ORF">AB9R89_04280</name>
</gene>
<keyword evidence="2" id="KW-1185">Reference proteome</keyword>
<name>A0ABW7NZB5_9GAMM</name>
<accession>A0ABW7NZB5</accession>
<reference evidence="1 2" key="1">
    <citation type="submission" date="2024-08" db="EMBL/GenBank/DDBJ databases">
        <title>Oceanimonas smirnovii Genome sequencing and assembly.</title>
        <authorList>
            <person name="Tang B."/>
        </authorList>
    </citation>
    <scope>NUCLEOTIDE SEQUENCE [LARGE SCALE GENOMIC DNA]</scope>
    <source>
        <strain evidence="1 2">OS2020-119</strain>
    </source>
</reference>
<dbReference type="EMBL" id="JBGFTR010000004">
    <property type="protein sequence ID" value="MFH7564538.1"/>
    <property type="molecule type" value="Genomic_DNA"/>
</dbReference>
<proteinExistence type="predicted"/>
<evidence type="ECO:0000313" key="1">
    <source>
        <dbReference type="EMBL" id="MFH7564538.1"/>
    </source>
</evidence>
<protein>
    <submittedName>
        <fullName evidence="1">Uncharacterized protein</fullName>
    </submittedName>
</protein>
<dbReference type="Proteomes" id="UP001610706">
    <property type="component" value="Unassembled WGS sequence"/>
</dbReference>